<organism evidence="2 3">
    <name type="scientific">Pontibacter oryzae</name>
    <dbReference type="NCBI Taxonomy" id="2304593"/>
    <lineage>
        <taxon>Bacteria</taxon>
        <taxon>Pseudomonadati</taxon>
        <taxon>Bacteroidota</taxon>
        <taxon>Cytophagia</taxon>
        <taxon>Cytophagales</taxon>
        <taxon>Hymenobacteraceae</taxon>
        <taxon>Pontibacter</taxon>
    </lineage>
</organism>
<reference evidence="3" key="1">
    <citation type="submission" date="2018-08" db="EMBL/GenBank/DDBJ databases">
        <title>Mucilaginibacter sp. MYSH2.</title>
        <authorList>
            <person name="Seo T."/>
        </authorList>
    </citation>
    <scope>NUCLEOTIDE SEQUENCE [LARGE SCALE GENOMIC DNA]</scope>
    <source>
        <strain evidence="3">KIRAN</strain>
    </source>
</reference>
<name>A0A399SJE6_9BACT</name>
<dbReference type="OrthoDB" id="851725at2"/>
<proteinExistence type="predicted"/>
<accession>A0A399SJE6</accession>
<keyword evidence="3" id="KW-1185">Reference proteome</keyword>
<evidence type="ECO:0000313" key="3">
    <source>
        <dbReference type="Proteomes" id="UP000266005"/>
    </source>
</evidence>
<dbReference type="AlphaFoldDB" id="A0A399SJE6"/>
<protein>
    <submittedName>
        <fullName evidence="2">Uncharacterized protein</fullName>
    </submittedName>
</protein>
<dbReference type="Proteomes" id="UP000266005">
    <property type="component" value="Unassembled WGS sequence"/>
</dbReference>
<dbReference type="RefSeq" id="WP_119431620.1">
    <property type="nucleotide sequence ID" value="NZ_QWGE01000002.1"/>
</dbReference>
<comment type="caution">
    <text evidence="2">The sequence shown here is derived from an EMBL/GenBank/DDBJ whole genome shotgun (WGS) entry which is preliminary data.</text>
</comment>
<feature type="region of interest" description="Disordered" evidence="1">
    <location>
        <begin position="1"/>
        <end position="24"/>
    </location>
</feature>
<evidence type="ECO:0000256" key="1">
    <source>
        <dbReference type="SAM" id="MobiDB-lite"/>
    </source>
</evidence>
<dbReference type="EMBL" id="QWGE01000002">
    <property type="protein sequence ID" value="RIJ41875.1"/>
    <property type="molecule type" value="Genomic_DNA"/>
</dbReference>
<feature type="compositionally biased region" description="Basic and acidic residues" evidence="1">
    <location>
        <begin position="1"/>
        <end position="23"/>
    </location>
</feature>
<gene>
    <name evidence="2" type="ORF">D1627_07655</name>
</gene>
<evidence type="ECO:0000313" key="2">
    <source>
        <dbReference type="EMBL" id="RIJ41875.1"/>
    </source>
</evidence>
<sequence>MRDRREDMHYGDFSRNYRQEDHGNHRHWRFHGREHAHLGDTRREPGEYYRLQQSERYGREGGPAGTREDYYKEMYDTANYSDQPRFSDYGLPRGAENDLDSVEQFPYAESPYARRPRHYSYRGGYNPNYDNPEEGDRYRDFDSRGNHGYRHDGSYGNEDNFREFGNDHYRRDEDRHTRYYGYFGGYNR</sequence>